<dbReference type="EMBL" id="UHEN01000001">
    <property type="protein sequence ID" value="SUN08019.1"/>
    <property type="molecule type" value="Genomic_DNA"/>
</dbReference>
<dbReference type="EMBL" id="UHEN01000001">
    <property type="protein sequence ID" value="SUN08431.1"/>
    <property type="molecule type" value="Genomic_DNA"/>
</dbReference>
<dbReference type="EMBL" id="UHEN01000001">
    <property type="protein sequence ID" value="SUN06067.1"/>
    <property type="molecule type" value="Genomic_DNA"/>
</dbReference>
<reference evidence="2 7" key="1">
    <citation type="submission" date="2018-06" db="EMBL/GenBank/DDBJ databases">
        <authorList>
            <consortium name="Pathogen Informatics"/>
            <person name="Doyle S."/>
        </authorList>
    </citation>
    <scope>NUCLEOTIDE SEQUENCE [LARGE SCALE GENOMIC DNA]</scope>
    <source>
        <strain evidence="2 7">NCTC12957</strain>
    </source>
</reference>
<proteinExistence type="predicted"/>
<protein>
    <submittedName>
        <fullName evidence="2">Transposase</fullName>
    </submittedName>
</protein>
<dbReference type="OrthoDB" id="2231864at2"/>
<dbReference type="SUPFAM" id="SSF46689">
    <property type="entry name" value="Homeodomain-like"/>
    <property type="match status" value="1"/>
</dbReference>
<feature type="domain" description="Transposase Synechocystis PCC 6803" evidence="1">
    <location>
        <begin position="1"/>
        <end position="108"/>
    </location>
</feature>
<evidence type="ECO:0000259" key="1">
    <source>
        <dbReference type="Pfam" id="PF01710"/>
    </source>
</evidence>
<organism evidence="2 7">
    <name type="scientific">Streptococcus acidominimus</name>
    <dbReference type="NCBI Taxonomy" id="1326"/>
    <lineage>
        <taxon>Bacteria</taxon>
        <taxon>Bacillati</taxon>
        <taxon>Bacillota</taxon>
        <taxon>Bacilli</taxon>
        <taxon>Lactobacillales</taxon>
        <taxon>Streptococcaceae</taxon>
        <taxon>Streptococcus</taxon>
    </lineage>
</organism>
<dbReference type="EMBL" id="UHEN01000001">
    <property type="protein sequence ID" value="SUN08192.1"/>
    <property type="molecule type" value="Genomic_DNA"/>
</dbReference>
<evidence type="ECO:0000313" key="4">
    <source>
        <dbReference type="EMBL" id="SUN08192.1"/>
    </source>
</evidence>
<dbReference type="Pfam" id="PF01710">
    <property type="entry name" value="HTH_Tnp_IS630"/>
    <property type="match status" value="1"/>
</dbReference>
<evidence type="ECO:0000313" key="7">
    <source>
        <dbReference type="Proteomes" id="UP000255213"/>
    </source>
</evidence>
<dbReference type="RefSeq" id="WP_115265013.1">
    <property type="nucleotide sequence ID" value="NZ_CAKOCW010000090.1"/>
</dbReference>
<gene>
    <name evidence="6" type="ORF">E4U01_08600</name>
    <name evidence="2" type="ORF">NCTC12957_00406</name>
    <name evidence="3" type="ORF">NCTC12957_01606</name>
    <name evidence="4" type="ORF">NCTC12957_01781</name>
    <name evidence="5" type="ORF">NCTC12957_02026</name>
</gene>
<name>A0A380ICR5_STRAI</name>
<evidence type="ECO:0000313" key="2">
    <source>
        <dbReference type="EMBL" id="SUN06067.1"/>
    </source>
</evidence>
<dbReference type="AlphaFoldDB" id="A0A380ICR5"/>
<reference evidence="6 8" key="2">
    <citation type="submission" date="2019-03" db="EMBL/GenBank/DDBJ databases">
        <title>Diversity of the mouse oral microbiome.</title>
        <authorList>
            <person name="Joseph S."/>
            <person name="Aduse-Opoku J."/>
            <person name="Curtis M."/>
            <person name="Wade W."/>
            <person name="Hashim A."/>
        </authorList>
    </citation>
    <scope>NUCLEOTIDE SEQUENCE [LARGE SCALE GENOMIC DNA]</scope>
    <source>
        <strain evidence="6 8">HT4</strain>
    </source>
</reference>
<dbReference type="Proteomes" id="UP000297747">
    <property type="component" value="Unassembled WGS sequence"/>
</dbReference>
<sequence>MTYSIDFRKRVISFVQEGHTRTEACELFGINPTTLHRWEQKLETEGHLLDKPRQRSPRKLPKDQLLAYVDQHPDAYLREIAEHFSCAISAVWKALRKYNITLKKDDTLS</sequence>
<accession>A0A380ICR5</accession>
<evidence type="ECO:0000313" key="5">
    <source>
        <dbReference type="EMBL" id="SUN08431.1"/>
    </source>
</evidence>
<evidence type="ECO:0000313" key="6">
    <source>
        <dbReference type="EMBL" id="TFU29791.1"/>
    </source>
</evidence>
<dbReference type="EMBL" id="SPQA01000038">
    <property type="protein sequence ID" value="TFU29791.1"/>
    <property type="molecule type" value="Genomic_DNA"/>
</dbReference>
<evidence type="ECO:0000313" key="8">
    <source>
        <dbReference type="Proteomes" id="UP000297747"/>
    </source>
</evidence>
<dbReference type="Proteomes" id="UP000255213">
    <property type="component" value="Unassembled WGS sequence"/>
</dbReference>
<dbReference type="InterPro" id="IPR002622">
    <property type="entry name" value="Transposase_14"/>
</dbReference>
<evidence type="ECO:0000313" key="3">
    <source>
        <dbReference type="EMBL" id="SUN08019.1"/>
    </source>
</evidence>
<dbReference type="InterPro" id="IPR009057">
    <property type="entry name" value="Homeodomain-like_sf"/>
</dbReference>